<dbReference type="InterPro" id="IPR046497">
    <property type="entry name" value="DUF6590"/>
</dbReference>
<dbReference type="Proteomes" id="UP000770015">
    <property type="component" value="Unassembled WGS sequence"/>
</dbReference>
<keyword evidence="4" id="KW-1185">Reference proteome</keyword>
<evidence type="ECO:0000256" key="1">
    <source>
        <dbReference type="SAM" id="MobiDB-lite"/>
    </source>
</evidence>
<evidence type="ECO:0000259" key="2">
    <source>
        <dbReference type="Pfam" id="PF20233"/>
    </source>
</evidence>
<dbReference type="AlphaFoldDB" id="A0A9P8V2Q8"/>
<feature type="region of interest" description="Disordered" evidence="1">
    <location>
        <begin position="11"/>
        <end position="166"/>
    </location>
</feature>
<protein>
    <recommendedName>
        <fullName evidence="2">DUF6590 domain-containing protein</fullName>
    </recommendedName>
</protein>
<gene>
    <name evidence="3" type="ORF">F5X68DRAFT_249266</name>
</gene>
<dbReference type="EMBL" id="JAGSXJ010000032">
    <property type="protein sequence ID" value="KAH6669136.1"/>
    <property type="molecule type" value="Genomic_DNA"/>
</dbReference>
<feature type="domain" description="DUF6590" evidence="2">
    <location>
        <begin position="188"/>
        <end position="338"/>
    </location>
</feature>
<feature type="compositionally biased region" description="Acidic residues" evidence="1">
    <location>
        <begin position="78"/>
        <end position="87"/>
    </location>
</feature>
<feature type="compositionally biased region" description="Basic and acidic residues" evidence="1">
    <location>
        <begin position="109"/>
        <end position="122"/>
    </location>
</feature>
<accession>A0A9P8V2Q8</accession>
<evidence type="ECO:0000313" key="4">
    <source>
        <dbReference type="Proteomes" id="UP000770015"/>
    </source>
</evidence>
<reference evidence="3" key="1">
    <citation type="journal article" date="2021" name="Nat. Commun.">
        <title>Genetic determinants of endophytism in the Arabidopsis root mycobiome.</title>
        <authorList>
            <person name="Mesny F."/>
            <person name="Miyauchi S."/>
            <person name="Thiergart T."/>
            <person name="Pickel B."/>
            <person name="Atanasova L."/>
            <person name="Karlsson M."/>
            <person name="Huettel B."/>
            <person name="Barry K.W."/>
            <person name="Haridas S."/>
            <person name="Chen C."/>
            <person name="Bauer D."/>
            <person name="Andreopoulos W."/>
            <person name="Pangilinan J."/>
            <person name="LaButti K."/>
            <person name="Riley R."/>
            <person name="Lipzen A."/>
            <person name="Clum A."/>
            <person name="Drula E."/>
            <person name="Henrissat B."/>
            <person name="Kohler A."/>
            <person name="Grigoriev I.V."/>
            <person name="Martin F.M."/>
            <person name="Hacquard S."/>
        </authorList>
    </citation>
    <scope>NUCLEOTIDE SEQUENCE</scope>
    <source>
        <strain evidence="3">MPI-SDFR-AT-0117</strain>
    </source>
</reference>
<proteinExistence type="predicted"/>
<feature type="compositionally biased region" description="Polar residues" evidence="1">
    <location>
        <begin position="128"/>
        <end position="138"/>
    </location>
</feature>
<name>A0A9P8V2Q8_9PEZI</name>
<comment type="caution">
    <text evidence="3">The sequence shown here is derived from an EMBL/GenBank/DDBJ whole genome shotgun (WGS) entry which is preliminary data.</text>
</comment>
<organism evidence="3 4">
    <name type="scientific">Plectosphaerella plurivora</name>
    <dbReference type="NCBI Taxonomy" id="936078"/>
    <lineage>
        <taxon>Eukaryota</taxon>
        <taxon>Fungi</taxon>
        <taxon>Dikarya</taxon>
        <taxon>Ascomycota</taxon>
        <taxon>Pezizomycotina</taxon>
        <taxon>Sordariomycetes</taxon>
        <taxon>Hypocreomycetidae</taxon>
        <taxon>Glomerellales</taxon>
        <taxon>Plectosphaerellaceae</taxon>
        <taxon>Plectosphaerella</taxon>
    </lineage>
</organism>
<evidence type="ECO:0000313" key="3">
    <source>
        <dbReference type="EMBL" id="KAH6669136.1"/>
    </source>
</evidence>
<dbReference type="OrthoDB" id="3559580at2759"/>
<dbReference type="Pfam" id="PF20233">
    <property type="entry name" value="DUF6590"/>
    <property type="match status" value="1"/>
</dbReference>
<sequence>MANNAVYLKAPWKTTYLDPYDTPRNQEETYQDAYDIPRDQDDVPGLDALTLEEPEPVPASPGYITDAPHGKGKGLADPEPDDPEDGDGNASDTPTEGTVDGTTDDLEDEMLRRTLQESRESGLRGLASGSTPYPQNSDYLEEYGMAGDPAYGPPAEAEPVPDETDSVVQGEPVVGAQLDSRYRIYKSKHWTPGTVFKVYWSEPMGSNGDLSVSGRQVYANEFGSFYTGFRRFIVVASDEGNSTCVPVATYSGQGCRKHGVKASKHGLILAQSARSRTKPKAPKNIEALGFPMVRMNVTAEGETLSLASRINYSKLVTIEHNIKILMIGHIATDHFENFNYAVNTCWSGKKHFPPGYMNQHS</sequence>